<dbReference type="CDD" id="cd06170">
    <property type="entry name" value="LuxR_C_like"/>
    <property type="match status" value="1"/>
</dbReference>
<name>A0A2S9QPK3_9MICO</name>
<feature type="domain" description="HTH luxR-type" evidence="7">
    <location>
        <begin position="171"/>
        <end position="236"/>
    </location>
</feature>
<dbReference type="CDD" id="cd17535">
    <property type="entry name" value="REC_NarL-like"/>
    <property type="match status" value="1"/>
</dbReference>
<evidence type="ECO:0000256" key="2">
    <source>
        <dbReference type="ARBA" id="ARBA00023015"/>
    </source>
</evidence>
<sequence length="238" mass="24606">MSPQARASAPETLRGGGPLPAPAPPLRVLLADDHGMIREGLRMILEAHGIEVVGEAADGAAAVRNAAALRPDVVLMDLRMPGTDGVSATREIVGARTAEVLALTSFDEDELVFAAIRAGAAGFLLKTTAAEELVEAVRRVAGGDGVLDPRVTRRALAALADVRPPGYDPDPVPGIAELTAREREILASLREGLSNARIAARLGISVPTVKTHVSSVLVKLGAESRAHAAALARDVPLG</sequence>
<evidence type="ECO:0000259" key="7">
    <source>
        <dbReference type="PROSITE" id="PS50043"/>
    </source>
</evidence>
<evidence type="ECO:0000259" key="8">
    <source>
        <dbReference type="PROSITE" id="PS50110"/>
    </source>
</evidence>
<dbReference type="SUPFAM" id="SSF52172">
    <property type="entry name" value="CheY-like"/>
    <property type="match status" value="1"/>
</dbReference>
<dbReference type="InterPro" id="IPR058245">
    <property type="entry name" value="NreC/VraR/RcsB-like_REC"/>
</dbReference>
<dbReference type="PRINTS" id="PR00038">
    <property type="entry name" value="HTHLUXR"/>
</dbReference>
<proteinExistence type="predicted"/>
<evidence type="ECO:0000256" key="4">
    <source>
        <dbReference type="ARBA" id="ARBA00023163"/>
    </source>
</evidence>
<organism evidence="9 10">
    <name type="scientific">Leucobacter massiliensis</name>
    <dbReference type="NCBI Taxonomy" id="1686285"/>
    <lineage>
        <taxon>Bacteria</taxon>
        <taxon>Bacillati</taxon>
        <taxon>Actinomycetota</taxon>
        <taxon>Actinomycetes</taxon>
        <taxon>Micrococcales</taxon>
        <taxon>Microbacteriaceae</taxon>
        <taxon>Leucobacter</taxon>
    </lineage>
</organism>
<comment type="caution">
    <text evidence="9">The sequence shown here is derived from an EMBL/GenBank/DDBJ whole genome shotgun (WGS) entry which is preliminary data.</text>
</comment>
<dbReference type="Pfam" id="PF00072">
    <property type="entry name" value="Response_reg"/>
    <property type="match status" value="1"/>
</dbReference>
<keyword evidence="2" id="KW-0805">Transcription regulation</keyword>
<feature type="domain" description="Response regulatory" evidence="8">
    <location>
        <begin position="27"/>
        <end position="141"/>
    </location>
</feature>
<dbReference type="AlphaFoldDB" id="A0A2S9QPK3"/>
<keyword evidence="4" id="KW-0804">Transcription</keyword>
<dbReference type="GO" id="GO:0003677">
    <property type="term" value="F:DNA binding"/>
    <property type="evidence" value="ECO:0007669"/>
    <property type="project" value="UniProtKB-KW"/>
</dbReference>
<dbReference type="RefSeq" id="WP_105805052.1">
    <property type="nucleotide sequence ID" value="NZ_MWZD01000016.1"/>
</dbReference>
<dbReference type="EMBL" id="MWZD01000016">
    <property type="protein sequence ID" value="PRI11513.1"/>
    <property type="molecule type" value="Genomic_DNA"/>
</dbReference>
<dbReference type="GO" id="GO:0006355">
    <property type="term" value="P:regulation of DNA-templated transcription"/>
    <property type="evidence" value="ECO:0007669"/>
    <property type="project" value="InterPro"/>
</dbReference>
<dbReference type="OrthoDB" id="9808843at2"/>
<keyword evidence="10" id="KW-1185">Reference proteome</keyword>
<gene>
    <name evidence="9" type="ORF">B4915_06715</name>
</gene>
<dbReference type="PROSITE" id="PS50110">
    <property type="entry name" value="RESPONSE_REGULATORY"/>
    <property type="match status" value="1"/>
</dbReference>
<reference evidence="9 10" key="1">
    <citation type="journal article" date="2017" name="New Microbes New Infect">
        <title>Genome sequence of 'Leucobacter massiliensis' sp. nov. isolated from human pharynx after travel to the 2014 Hajj.</title>
        <authorList>
            <person name="Leangapichart T."/>
            <person name="Gautret P."/>
            <person name="Nguyen T.T."/>
            <person name="Armstrong N."/>
            <person name="Rolain J.M."/>
        </authorList>
    </citation>
    <scope>NUCLEOTIDE SEQUENCE [LARGE SCALE GENOMIC DNA]</scope>
    <source>
        <strain evidence="9 10">122RC15</strain>
    </source>
</reference>
<dbReference type="PANTHER" id="PTHR43214">
    <property type="entry name" value="TWO-COMPONENT RESPONSE REGULATOR"/>
    <property type="match status" value="1"/>
</dbReference>
<dbReference type="SMART" id="SM00421">
    <property type="entry name" value="HTH_LUXR"/>
    <property type="match status" value="1"/>
</dbReference>
<keyword evidence="3" id="KW-0238">DNA-binding</keyword>
<dbReference type="Proteomes" id="UP000238650">
    <property type="component" value="Unassembled WGS sequence"/>
</dbReference>
<evidence type="ECO:0000256" key="3">
    <source>
        <dbReference type="ARBA" id="ARBA00023125"/>
    </source>
</evidence>
<dbReference type="SMART" id="SM00448">
    <property type="entry name" value="REC"/>
    <property type="match status" value="1"/>
</dbReference>
<dbReference type="PROSITE" id="PS00622">
    <property type="entry name" value="HTH_LUXR_1"/>
    <property type="match status" value="1"/>
</dbReference>
<evidence type="ECO:0000256" key="5">
    <source>
        <dbReference type="PROSITE-ProRule" id="PRU00169"/>
    </source>
</evidence>
<dbReference type="PANTHER" id="PTHR43214:SF24">
    <property type="entry name" value="TRANSCRIPTIONAL REGULATORY PROTEIN NARL-RELATED"/>
    <property type="match status" value="1"/>
</dbReference>
<evidence type="ECO:0000256" key="6">
    <source>
        <dbReference type="SAM" id="MobiDB-lite"/>
    </source>
</evidence>
<dbReference type="InterPro" id="IPR001789">
    <property type="entry name" value="Sig_transdc_resp-reg_receiver"/>
</dbReference>
<dbReference type="InterPro" id="IPR011006">
    <property type="entry name" value="CheY-like_superfamily"/>
</dbReference>
<accession>A0A2S9QPK3</accession>
<evidence type="ECO:0000313" key="9">
    <source>
        <dbReference type="EMBL" id="PRI11513.1"/>
    </source>
</evidence>
<dbReference type="Pfam" id="PF00196">
    <property type="entry name" value="GerE"/>
    <property type="match status" value="1"/>
</dbReference>
<feature type="modified residue" description="4-aspartylphosphate" evidence="5">
    <location>
        <position position="77"/>
    </location>
</feature>
<dbReference type="InterPro" id="IPR000792">
    <property type="entry name" value="Tscrpt_reg_LuxR_C"/>
</dbReference>
<evidence type="ECO:0000256" key="1">
    <source>
        <dbReference type="ARBA" id="ARBA00022553"/>
    </source>
</evidence>
<protein>
    <submittedName>
        <fullName evidence="9">Two-component system response regulator</fullName>
    </submittedName>
</protein>
<dbReference type="PROSITE" id="PS50043">
    <property type="entry name" value="HTH_LUXR_2"/>
    <property type="match status" value="1"/>
</dbReference>
<dbReference type="GO" id="GO:0000160">
    <property type="term" value="P:phosphorelay signal transduction system"/>
    <property type="evidence" value="ECO:0007669"/>
    <property type="project" value="InterPro"/>
</dbReference>
<dbReference type="InterPro" id="IPR039420">
    <property type="entry name" value="WalR-like"/>
</dbReference>
<feature type="region of interest" description="Disordered" evidence="6">
    <location>
        <begin position="1"/>
        <end position="20"/>
    </location>
</feature>
<keyword evidence="1 5" id="KW-0597">Phosphoprotein</keyword>
<evidence type="ECO:0000313" key="10">
    <source>
        <dbReference type="Proteomes" id="UP000238650"/>
    </source>
</evidence>
<dbReference type="Gene3D" id="3.40.50.2300">
    <property type="match status" value="1"/>
</dbReference>